<dbReference type="Proteomes" id="UP001173802">
    <property type="component" value="Unassembled WGS sequence"/>
</dbReference>
<comment type="caution">
    <text evidence="1">The sequence shown here is derived from an EMBL/GenBank/DDBJ whole genome shotgun (WGS) entry which is preliminary data.</text>
</comment>
<evidence type="ECO:0000313" key="2">
    <source>
        <dbReference type="Proteomes" id="UP001173802"/>
    </source>
</evidence>
<organism evidence="1 2">
    <name type="scientific">Helicobacter zhangjianzhongii</name>
    <dbReference type="NCBI Taxonomy" id="2974574"/>
    <lineage>
        <taxon>Bacteria</taxon>
        <taxon>Pseudomonadati</taxon>
        <taxon>Campylobacterota</taxon>
        <taxon>Epsilonproteobacteria</taxon>
        <taxon>Campylobacterales</taxon>
        <taxon>Helicobacteraceae</taxon>
        <taxon>Helicobacter</taxon>
    </lineage>
</organism>
<gene>
    <name evidence="1" type="ORF">NYG90_00875</name>
</gene>
<name>A0ACC6FQ04_9HELI</name>
<sequence>MHPIKSSIKRLLLALGLSQKTITHLGFAYARGKRNVSIVRFVVGRILVGGGATTT</sequence>
<dbReference type="EMBL" id="JANURN010000001">
    <property type="protein sequence ID" value="MDL0081245.1"/>
    <property type="molecule type" value="Genomic_DNA"/>
</dbReference>
<evidence type="ECO:0000313" key="1">
    <source>
        <dbReference type="EMBL" id="MDL0081245.1"/>
    </source>
</evidence>
<proteinExistence type="predicted"/>
<reference evidence="1 2" key="1">
    <citation type="journal article" date="2023" name="Microorganisms">
        <title>Isolation and Genomic Characteristics of Cat-Borne Campylobacter felis sp. nov. and Sheep-Borne Campylobacter ovis sp. nov.</title>
        <authorList>
            <person name="Wang H."/>
            <person name="Li Y."/>
            <person name="Gu Y."/>
            <person name="Zhou G."/>
            <person name="Chen X."/>
            <person name="Zhang X."/>
            <person name="Shao Z."/>
            <person name="Zhang J."/>
            <person name="Zhang M."/>
        </authorList>
    </citation>
    <scope>NUCLEOTIDE SEQUENCE [LARGE SCALE GENOMIC DNA]</scope>
    <source>
        <strain evidence="1 2">XJK30-2</strain>
    </source>
</reference>
<accession>A0ACC6FQ04</accession>
<protein>
    <submittedName>
        <fullName evidence="1">Uncharacterized protein</fullName>
    </submittedName>
</protein>
<keyword evidence="2" id="KW-1185">Reference proteome</keyword>